<name>A0A4R0PA66_9HYPH</name>
<feature type="chain" id="PRO_5020930133" evidence="2">
    <location>
        <begin position="27"/>
        <end position="163"/>
    </location>
</feature>
<feature type="compositionally biased region" description="Basic residues" evidence="1">
    <location>
        <begin position="148"/>
        <end position="163"/>
    </location>
</feature>
<feature type="domain" description="EF-hand" evidence="3">
    <location>
        <begin position="44"/>
        <end position="74"/>
    </location>
</feature>
<evidence type="ECO:0000256" key="1">
    <source>
        <dbReference type="SAM" id="MobiDB-lite"/>
    </source>
</evidence>
<dbReference type="Gene3D" id="1.10.238.10">
    <property type="entry name" value="EF-hand"/>
    <property type="match status" value="3"/>
</dbReference>
<dbReference type="OrthoDB" id="5470953at2"/>
<organism evidence="4 5">
    <name type="scientific">Oricola cellulosilytica</name>
    <dbReference type="NCBI Taxonomy" id="1429082"/>
    <lineage>
        <taxon>Bacteria</taxon>
        <taxon>Pseudomonadati</taxon>
        <taxon>Pseudomonadota</taxon>
        <taxon>Alphaproteobacteria</taxon>
        <taxon>Hyphomicrobiales</taxon>
        <taxon>Ahrensiaceae</taxon>
        <taxon>Oricola</taxon>
    </lineage>
</organism>
<accession>A0A4R0PA66</accession>
<dbReference type="InterPro" id="IPR011992">
    <property type="entry name" value="EF-hand-dom_pair"/>
</dbReference>
<comment type="caution">
    <text evidence="4">The sequence shown here is derived from an EMBL/GenBank/DDBJ whole genome shotgun (WGS) entry which is preliminary data.</text>
</comment>
<sequence>MKTRSRILILLTGLTVSAGSLGAAYADDGARWDHGMNRGGGHGMESMFERADTDNDGTVTADEFIAAGSERFAAADADNDGNITAEEMADAMLRERLQRRAGRMIERFDSNEDGSVSLAEIEDRQRKMFALADRDNSGAIEEDELRKHGVGRGGHHRGRYGRN</sequence>
<dbReference type="Proteomes" id="UP000291301">
    <property type="component" value="Unassembled WGS sequence"/>
</dbReference>
<gene>
    <name evidence="4" type="ORF">E0D97_08600</name>
</gene>
<dbReference type="RefSeq" id="WP_131567872.1">
    <property type="nucleotide sequence ID" value="NZ_JAINFK010000002.1"/>
</dbReference>
<dbReference type="PROSITE" id="PS00018">
    <property type="entry name" value="EF_HAND_1"/>
    <property type="match status" value="3"/>
</dbReference>
<dbReference type="PROSITE" id="PS50222">
    <property type="entry name" value="EF_HAND_2"/>
    <property type="match status" value="2"/>
</dbReference>
<dbReference type="InterPro" id="IPR018247">
    <property type="entry name" value="EF_Hand_1_Ca_BS"/>
</dbReference>
<feature type="signal peptide" evidence="2">
    <location>
        <begin position="1"/>
        <end position="26"/>
    </location>
</feature>
<dbReference type="SMART" id="SM00054">
    <property type="entry name" value="EFh"/>
    <property type="match status" value="3"/>
</dbReference>
<keyword evidence="2" id="KW-0732">Signal</keyword>
<dbReference type="SUPFAM" id="SSF47473">
    <property type="entry name" value="EF-hand"/>
    <property type="match status" value="1"/>
</dbReference>
<evidence type="ECO:0000313" key="4">
    <source>
        <dbReference type="EMBL" id="TCD14142.1"/>
    </source>
</evidence>
<dbReference type="InterPro" id="IPR002048">
    <property type="entry name" value="EF_hand_dom"/>
</dbReference>
<proteinExistence type="predicted"/>
<dbReference type="EMBL" id="SJST01000003">
    <property type="protein sequence ID" value="TCD14142.1"/>
    <property type="molecule type" value="Genomic_DNA"/>
</dbReference>
<reference evidence="4 5" key="1">
    <citation type="journal article" date="2015" name="Antonie Van Leeuwenhoek">
        <title>Oricola cellulosilytica gen. nov., sp. nov., a cellulose-degrading bacterium of the family Phyllobacteriaceae isolated from surface seashore water, and emended descriptions of Mesorhizobium loti and Phyllobacterium myrsinacearum.</title>
        <authorList>
            <person name="Hameed A."/>
            <person name="Shahina M."/>
            <person name="Lai W.A."/>
            <person name="Lin S.Y."/>
            <person name="Young L.S."/>
            <person name="Liu Y.C."/>
            <person name="Hsu Y.H."/>
            <person name="Young C.C."/>
        </authorList>
    </citation>
    <scope>NUCLEOTIDE SEQUENCE [LARGE SCALE GENOMIC DNA]</scope>
    <source>
        <strain evidence="4 5">KCTC 52183</strain>
    </source>
</reference>
<evidence type="ECO:0000256" key="2">
    <source>
        <dbReference type="SAM" id="SignalP"/>
    </source>
</evidence>
<feature type="domain" description="EF-hand" evidence="3">
    <location>
        <begin position="120"/>
        <end position="155"/>
    </location>
</feature>
<keyword evidence="5" id="KW-1185">Reference proteome</keyword>
<dbReference type="AlphaFoldDB" id="A0A4R0PA66"/>
<dbReference type="Pfam" id="PF13202">
    <property type="entry name" value="EF-hand_5"/>
    <property type="match status" value="2"/>
</dbReference>
<evidence type="ECO:0000313" key="5">
    <source>
        <dbReference type="Proteomes" id="UP000291301"/>
    </source>
</evidence>
<dbReference type="Pfam" id="PF00036">
    <property type="entry name" value="EF-hand_1"/>
    <property type="match status" value="1"/>
</dbReference>
<protein>
    <submittedName>
        <fullName evidence="4">Acid-shock protein</fullName>
    </submittedName>
</protein>
<dbReference type="GO" id="GO:0005509">
    <property type="term" value="F:calcium ion binding"/>
    <property type="evidence" value="ECO:0007669"/>
    <property type="project" value="InterPro"/>
</dbReference>
<evidence type="ECO:0000259" key="3">
    <source>
        <dbReference type="PROSITE" id="PS50222"/>
    </source>
</evidence>
<feature type="region of interest" description="Disordered" evidence="1">
    <location>
        <begin position="133"/>
        <end position="163"/>
    </location>
</feature>